<organism evidence="2 3">
    <name type="scientific">Pleurodeles waltl</name>
    <name type="common">Iberian ribbed newt</name>
    <dbReference type="NCBI Taxonomy" id="8319"/>
    <lineage>
        <taxon>Eukaryota</taxon>
        <taxon>Metazoa</taxon>
        <taxon>Chordata</taxon>
        <taxon>Craniata</taxon>
        <taxon>Vertebrata</taxon>
        <taxon>Euteleostomi</taxon>
        <taxon>Amphibia</taxon>
        <taxon>Batrachia</taxon>
        <taxon>Caudata</taxon>
        <taxon>Salamandroidea</taxon>
        <taxon>Salamandridae</taxon>
        <taxon>Pleurodelinae</taxon>
        <taxon>Pleurodeles</taxon>
    </lineage>
</organism>
<accession>A0AAV7N583</accession>
<proteinExistence type="predicted"/>
<evidence type="ECO:0000256" key="1">
    <source>
        <dbReference type="SAM" id="MobiDB-lite"/>
    </source>
</evidence>
<dbReference type="AlphaFoldDB" id="A0AAV7N583"/>
<reference evidence="2" key="1">
    <citation type="journal article" date="2022" name="bioRxiv">
        <title>Sequencing and chromosome-scale assembly of the giantPleurodeles waltlgenome.</title>
        <authorList>
            <person name="Brown T."/>
            <person name="Elewa A."/>
            <person name="Iarovenko S."/>
            <person name="Subramanian E."/>
            <person name="Araus A.J."/>
            <person name="Petzold A."/>
            <person name="Susuki M."/>
            <person name="Suzuki K.-i.T."/>
            <person name="Hayashi T."/>
            <person name="Toyoda A."/>
            <person name="Oliveira C."/>
            <person name="Osipova E."/>
            <person name="Leigh N.D."/>
            <person name="Simon A."/>
            <person name="Yun M.H."/>
        </authorList>
    </citation>
    <scope>NUCLEOTIDE SEQUENCE</scope>
    <source>
        <strain evidence="2">20211129_DDA</strain>
        <tissue evidence="2">Liver</tissue>
    </source>
</reference>
<feature type="compositionally biased region" description="Acidic residues" evidence="1">
    <location>
        <begin position="81"/>
        <end position="95"/>
    </location>
</feature>
<gene>
    <name evidence="2" type="ORF">NDU88_008516</name>
</gene>
<sequence length="108" mass="12188">GLLCKKYSIGGLCMYEEGASAHGHIVVPSNLRSKTALNCPPKKDCQTCVRVEVDVSVEYLPGVETGYDSTYSSRDFELEYDTEELEEEEEEEDNEFTAQSFHSLYPLH</sequence>
<evidence type="ECO:0000313" key="2">
    <source>
        <dbReference type="EMBL" id="KAJ1111180.1"/>
    </source>
</evidence>
<evidence type="ECO:0000313" key="3">
    <source>
        <dbReference type="Proteomes" id="UP001066276"/>
    </source>
</evidence>
<feature type="region of interest" description="Disordered" evidence="1">
    <location>
        <begin position="81"/>
        <end position="108"/>
    </location>
</feature>
<name>A0AAV7N583_PLEWA</name>
<keyword evidence="3" id="KW-1185">Reference proteome</keyword>
<feature type="non-terminal residue" evidence="2">
    <location>
        <position position="1"/>
    </location>
</feature>
<dbReference type="EMBL" id="JANPWB010000013">
    <property type="protein sequence ID" value="KAJ1111180.1"/>
    <property type="molecule type" value="Genomic_DNA"/>
</dbReference>
<protein>
    <submittedName>
        <fullName evidence="2">Uncharacterized protein</fullName>
    </submittedName>
</protein>
<dbReference type="Proteomes" id="UP001066276">
    <property type="component" value="Chromosome 9"/>
</dbReference>
<comment type="caution">
    <text evidence="2">The sequence shown here is derived from an EMBL/GenBank/DDBJ whole genome shotgun (WGS) entry which is preliminary data.</text>
</comment>
<feature type="non-terminal residue" evidence="2">
    <location>
        <position position="108"/>
    </location>
</feature>